<dbReference type="CDD" id="cd18724">
    <property type="entry name" value="PIN_LabA-like"/>
    <property type="match status" value="1"/>
</dbReference>
<feature type="compositionally biased region" description="Polar residues" evidence="1">
    <location>
        <begin position="237"/>
        <end position="248"/>
    </location>
</feature>
<dbReference type="KEGG" id="ela:UCREL1_2400"/>
<gene>
    <name evidence="2" type="ORF">UCREL1_2400</name>
</gene>
<dbReference type="GO" id="GO:0031267">
    <property type="term" value="F:small GTPase binding"/>
    <property type="evidence" value="ECO:0007669"/>
    <property type="project" value="TreeGrafter"/>
</dbReference>
<name>M7T1Z3_EUTLA</name>
<evidence type="ECO:0008006" key="4">
    <source>
        <dbReference type="Google" id="ProtNLM"/>
    </source>
</evidence>
<dbReference type="HOGENOM" id="CLU_762979_0_0_1"/>
<dbReference type="Gene3D" id="3.40.50.1010">
    <property type="entry name" value="5'-nuclease"/>
    <property type="match status" value="1"/>
</dbReference>
<evidence type="ECO:0000256" key="1">
    <source>
        <dbReference type="SAM" id="MobiDB-lite"/>
    </source>
</evidence>
<dbReference type="InterPro" id="IPR007681">
    <property type="entry name" value="Mog1"/>
</dbReference>
<dbReference type="eggNOG" id="ENOG502S3QT">
    <property type="taxonomic scope" value="Eukaryota"/>
</dbReference>
<dbReference type="OMA" id="KRENWPP"/>
<dbReference type="PANTHER" id="PTHR15837">
    <property type="entry name" value="RAN GUANINE NUCLEOTIDE RELEASE FACTOR"/>
    <property type="match status" value="1"/>
</dbReference>
<dbReference type="Proteomes" id="UP000012174">
    <property type="component" value="Unassembled WGS sequence"/>
</dbReference>
<evidence type="ECO:0000313" key="3">
    <source>
        <dbReference type="Proteomes" id="UP000012174"/>
    </source>
</evidence>
<dbReference type="PANTHER" id="PTHR15837:SF5">
    <property type="entry name" value="NYN DOMAIN-CONTAINING PROTEIN"/>
    <property type="match status" value="1"/>
</dbReference>
<dbReference type="AlphaFoldDB" id="M7T1Z3"/>
<keyword evidence="3" id="KW-1185">Reference proteome</keyword>
<evidence type="ECO:0000313" key="2">
    <source>
        <dbReference type="EMBL" id="EMR70562.1"/>
    </source>
</evidence>
<feature type="compositionally biased region" description="Basic residues" evidence="1">
    <location>
        <begin position="223"/>
        <end position="233"/>
    </location>
</feature>
<dbReference type="STRING" id="1287681.M7T1Z3"/>
<dbReference type="GO" id="GO:0005634">
    <property type="term" value="C:nucleus"/>
    <property type="evidence" value="ECO:0007669"/>
    <property type="project" value="TreeGrafter"/>
</dbReference>
<proteinExistence type="predicted"/>
<feature type="region of interest" description="Disordered" evidence="1">
    <location>
        <begin position="1"/>
        <end position="20"/>
    </location>
</feature>
<accession>M7T1Z3</accession>
<feature type="region of interest" description="Disordered" evidence="1">
    <location>
        <begin position="221"/>
        <end position="251"/>
    </location>
</feature>
<sequence>MGAQFGQLGGNPTRPKEFDYQNDNGFRVAPQISPKQQSGKVCMAVPSAPYSPNFASNIYSVRESHISFVPPGTYSLPFPHGFTNPPLIQQPILPVKIFSKEHKFLSLEFKLKKYILKDQMSAEINPTGVHIFVDMSNIGIGFMDAVKIAQGLPLSQHLKTPISFENLARILERGRNVQKRVLAGSLAFPASKRENWPPHLREAEKLNYEMNIFDRVQVEKKNFRSKRKNRTPPHRSTLYSPNDITSADESTEDGATAKIITKNGEQGVDENLHLNMMHSILDNRDPGTMVLATGDAAQAQFSDGFKQHATRALRAGWKVEVISWSRNMSSAWYDPDFLAEYADKIQIIALDEFIGELDASPIV</sequence>
<dbReference type="GO" id="GO:0006606">
    <property type="term" value="P:protein import into nucleus"/>
    <property type="evidence" value="ECO:0007669"/>
    <property type="project" value="TreeGrafter"/>
</dbReference>
<reference evidence="3" key="1">
    <citation type="journal article" date="2013" name="Genome Announc.">
        <title>Draft genome sequence of the grapevine dieback fungus Eutypa lata UCR-EL1.</title>
        <authorList>
            <person name="Blanco-Ulate B."/>
            <person name="Rolshausen P.E."/>
            <person name="Cantu D."/>
        </authorList>
    </citation>
    <scope>NUCLEOTIDE SEQUENCE [LARGE SCALE GENOMIC DNA]</scope>
    <source>
        <strain evidence="3">UCR-EL1</strain>
    </source>
</reference>
<dbReference type="EMBL" id="KB705840">
    <property type="protein sequence ID" value="EMR70562.1"/>
    <property type="molecule type" value="Genomic_DNA"/>
</dbReference>
<dbReference type="GO" id="GO:0005085">
    <property type="term" value="F:guanyl-nucleotide exchange factor activity"/>
    <property type="evidence" value="ECO:0007669"/>
    <property type="project" value="TreeGrafter"/>
</dbReference>
<organism evidence="2 3">
    <name type="scientific">Eutypa lata (strain UCR-EL1)</name>
    <name type="common">Grapevine dieback disease fungus</name>
    <name type="synonym">Eutypa armeniacae</name>
    <dbReference type="NCBI Taxonomy" id="1287681"/>
    <lineage>
        <taxon>Eukaryota</taxon>
        <taxon>Fungi</taxon>
        <taxon>Dikarya</taxon>
        <taxon>Ascomycota</taxon>
        <taxon>Pezizomycotina</taxon>
        <taxon>Sordariomycetes</taxon>
        <taxon>Xylariomycetidae</taxon>
        <taxon>Xylariales</taxon>
        <taxon>Diatrypaceae</taxon>
        <taxon>Eutypa</taxon>
    </lineage>
</organism>
<dbReference type="OrthoDB" id="5590473at2759"/>
<protein>
    <recommendedName>
        <fullName evidence="4">NYN domain-containing protein</fullName>
    </recommendedName>
</protein>